<feature type="compositionally biased region" description="Low complexity" evidence="1">
    <location>
        <begin position="404"/>
        <end position="439"/>
    </location>
</feature>
<gene>
    <name evidence="3" type="ordered locus">Plabr_1711</name>
</gene>
<feature type="region of interest" description="Disordered" evidence="1">
    <location>
        <begin position="372"/>
        <end position="454"/>
    </location>
</feature>
<feature type="transmembrane region" description="Helical" evidence="2">
    <location>
        <begin position="35"/>
        <end position="56"/>
    </location>
</feature>
<dbReference type="eggNOG" id="COG4249">
    <property type="taxonomic scope" value="Bacteria"/>
</dbReference>
<name>F0SFB5_RUBBR</name>
<evidence type="ECO:0000256" key="1">
    <source>
        <dbReference type="SAM" id="MobiDB-lite"/>
    </source>
</evidence>
<keyword evidence="4" id="KW-1185">Reference proteome</keyword>
<dbReference type="OrthoDB" id="253530at2"/>
<protein>
    <submittedName>
        <fullName evidence="3">Uncharacterized protein</fullName>
    </submittedName>
</protein>
<dbReference type="eggNOG" id="COG4932">
    <property type="taxonomic scope" value="Bacteria"/>
</dbReference>
<feature type="region of interest" description="Disordered" evidence="1">
    <location>
        <begin position="304"/>
        <end position="350"/>
    </location>
</feature>
<feature type="compositionally biased region" description="Low complexity" evidence="1">
    <location>
        <begin position="372"/>
        <end position="396"/>
    </location>
</feature>
<feature type="compositionally biased region" description="Pro residues" evidence="1">
    <location>
        <begin position="1270"/>
        <end position="1279"/>
    </location>
</feature>
<keyword evidence="2" id="KW-0812">Transmembrane</keyword>
<keyword evidence="2" id="KW-0472">Membrane</keyword>
<reference evidence="4" key="1">
    <citation type="submission" date="2011-02" db="EMBL/GenBank/DDBJ databases">
        <title>The complete genome of Planctomyces brasiliensis DSM 5305.</title>
        <authorList>
            <person name="Lucas S."/>
            <person name="Copeland A."/>
            <person name="Lapidus A."/>
            <person name="Bruce D."/>
            <person name="Goodwin L."/>
            <person name="Pitluck S."/>
            <person name="Kyrpides N."/>
            <person name="Mavromatis K."/>
            <person name="Pagani I."/>
            <person name="Ivanova N."/>
            <person name="Ovchinnikova G."/>
            <person name="Lu M."/>
            <person name="Detter J.C."/>
            <person name="Han C."/>
            <person name="Land M."/>
            <person name="Hauser L."/>
            <person name="Markowitz V."/>
            <person name="Cheng J.-F."/>
            <person name="Hugenholtz P."/>
            <person name="Woyke T."/>
            <person name="Wu D."/>
            <person name="Tindall B."/>
            <person name="Pomrenke H.G."/>
            <person name="Brambilla E."/>
            <person name="Klenk H.-P."/>
            <person name="Eisen J.A."/>
        </authorList>
    </citation>
    <scope>NUCLEOTIDE SEQUENCE [LARGE SCALE GENOMIC DNA]</scope>
    <source>
        <strain evidence="4">ATCC 49424 / DSM 5305 / JCM 21570 / NBRC 103401 / IFAM 1448</strain>
    </source>
</reference>
<dbReference type="SUPFAM" id="SSF49478">
    <property type="entry name" value="Cna protein B-type domain"/>
    <property type="match status" value="1"/>
</dbReference>
<accession>F0SFB5</accession>
<sequence>MTDSAGRSSRLHKQLWRAPQPTEAQARRALFGKRLLFLAVTAALLIGFALSITSIYRQPRTHLFLFEDQIPDYRVLENVIAIPPLPYPHDADKLFSELIPPATSQGEKTPAPRCLRHPVDQLQDLGEAISAQARNGELRHHDVAIIYVRAQGLVIDGDPVLLTHTGNPRNPVTRVSVSELLDSLNVRTHGTLLLLDYGNLEADVAAGVLVNPFADALESLLASRDHPNLWVVASHDLFEASYVSDADARTVFETVASHALAGAADRNQDGWVLTGEFLSYLKQQVARRIHTTSEGMLEQTVRVFRTDTSESPRLSRRIISSPTTSKDTANSTPTPATPVQAAPAEAQQSSLWPKQFDPSLAYWWQTSPSAAAGTTATSRTSAPASPSGTGGTAASSGTGGTTGSSGSTGSSKAASNPPASAKGANGQAPALPADAADAVKAAEKEKQKTQPLTGTLGDCWKVYDQLRELPAITGPMGTTLPLSCYAPTAWKQLESVLVHATMLAERPGAADTAALQELLNDEVLPLAAFEFNRPLPEGTGLALTLDSAVPRGVLSWPDPYSTQLPPWIASIGHQDIDPTTQQQLQEFQQLLKSGPAASLSKWLAANPAFVARFDEASLASQLLSEQIEWPVCQAAVEAHQASVRSRLTLYAENEYVQDLLSQGDELLAYGLLLLDDRAEAEMPGEMLRSFTLATERYDRAFQFCNSLARLQRDVWHCSVDANAVRFLRQTSHLTVRTQPPPTSPAALKKLANLQAFLNKADSATPASLARQQSELIELRALSPWNVVENAGTSRESFLKSAPLSQVARSRLSEKENSTSSKPKHVAITPDTTFQVELLQQLTATPLRPFHAWHPAWERAERALGKAQLAIALWGTTTPEFQRLEQQYAPLKKLFSTPNPPQEAPSADLFDNYGDAVVAFLRSQYDPEQTPSLASSSGTGRQLRYPFVLPIDASPSTIQLDRLQLNHHFWIRTVKTAAQALRTQQTEPRILTPSILAARQRRVNDIRPAVAGQPIILPIPARPLPVQAEQLAPAELLGSSEAEFAINLVSLQSKNLDTWLAVDLNPDALQLEWIQSADTTIPVPRWHTERQMVAAVDNLPDYRPLSRAIAELSAANTGLTLPAGGQRELRFRLTRVDPQAKDLVCFLHFAAQGRILRVPVNIDAGPDEPVTLALNADTAQIRPEQRGWSVRLRPDTPADFQLTADNSSSEDQQLTVSVIAPTTPPTDLPFAAVDAATGRQLLQQWGQATTLLQLNSVKVPGGADQAAVTPVAPPATPKPALPSAAGGKTAKMGPSTPLPPPVSPYLVLVMQNQTGGQYTFLPIDVEVLHPREYVAPAIAYASGERTLSLQFERTIDEGAAATPIQILATVAFEGSTDSPARFPMTIAADQLQASFQTQLPPADGRDVLLNLTVDGYPRAFRYQIATDRTLRNIPTTSQSQLKILSPAADSAYGVDEQLIPVQLKADLGVGGGDDADTYLEFGIDVNRDRDLYQDPSVKIPQDRLPRLYAANSPSQLTLRGAVEELSLLVPIDKLANRRVNLIGRVHKSSGDVWSLPTEIILDSDPPRVLSLEPLNKAVIGKPLSVSATADDGNLSGVASVEVVIDSSGKGDFTPTSAPVKATQNDQGEWTAQVPLSVPHPGGYLLLGRATDRAGNVSPTFRTLVTVISAQQEQEMQNAPVKVVRGVVTYGKQPISGATATLTDEKSKVIATGKTDNGGRFVLDHLPPGKYKLEIRAIERGKIRTVDKDIELKPDSPEINEVFPLPQ</sequence>
<evidence type="ECO:0000313" key="4">
    <source>
        <dbReference type="Proteomes" id="UP000006860"/>
    </source>
</evidence>
<evidence type="ECO:0000313" key="3">
    <source>
        <dbReference type="EMBL" id="ADY59322.1"/>
    </source>
</evidence>
<dbReference type="RefSeq" id="WP_013628049.1">
    <property type="nucleotide sequence ID" value="NC_015174.1"/>
</dbReference>
<dbReference type="KEGG" id="pbs:Plabr_1711"/>
<evidence type="ECO:0000256" key="2">
    <source>
        <dbReference type="SAM" id="Phobius"/>
    </source>
</evidence>
<dbReference type="Proteomes" id="UP000006860">
    <property type="component" value="Chromosome"/>
</dbReference>
<organism evidence="3 4">
    <name type="scientific">Rubinisphaera brasiliensis (strain ATCC 49424 / DSM 5305 / JCM 21570 / IAM 15109 / NBRC 103401 / IFAM 1448)</name>
    <name type="common">Planctomyces brasiliensis</name>
    <dbReference type="NCBI Taxonomy" id="756272"/>
    <lineage>
        <taxon>Bacteria</taxon>
        <taxon>Pseudomonadati</taxon>
        <taxon>Planctomycetota</taxon>
        <taxon>Planctomycetia</taxon>
        <taxon>Planctomycetales</taxon>
        <taxon>Planctomycetaceae</taxon>
        <taxon>Rubinisphaera</taxon>
    </lineage>
</organism>
<feature type="compositionally biased region" description="Low complexity" evidence="1">
    <location>
        <begin position="311"/>
        <end position="350"/>
    </location>
</feature>
<dbReference type="HOGENOM" id="CLU_238969_0_0_0"/>
<dbReference type="InterPro" id="IPR013783">
    <property type="entry name" value="Ig-like_fold"/>
</dbReference>
<proteinExistence type="predicted"/>
<dbReference type="EMBL" id="CP002546">
    <property type="protein sequence ID" value="ADY59322.1"/>
    <property type="molecule type" value="Genomic_DNA"/>
</dbReference>
<dbReference type="Pfam" id="PF13620">
    <property type="entry name" value="CarboxypepD_reg"/>
    <property type="match status" value="1"/>
</dbReference>
<keyword evidence="2" id="KW-1133">Transmembrane helix</keyword>
<feature type="region of interest" description="Disordered" evidence="1">
    <location>
        <begin position="1263"/>
        <end position="1296"/>
    </location>
</feature>
<dbReference type="Gene3D" id="2.60.40.10">
    <property type="entry name" value="Immunoglobulins"/>
    <property type="match status" value="2"/>
</dbReference>